<dbReference type="SUPFAM" id="SSF51695">
    <property type="entry name" value="PLC-like phosphodiesterases"/>
    <property type="match status" value="1"/>
</dbReference>
<dbReference type="EMBL" id="CP049616">
    <property type="protein sequence ID" value="QII45107.1"/>
    <property type="molecule type" value="Genomic_DNA"/>
</dbReference>
<feature type="signal peptide" evidence="2">
    <location>
        <begin position="1"/>
        <end position="19"/>
    </location>
</feature>
<gene>
    <name evidence="3" type="ORF">GVT53_10580</name>
</gene>
<keyword evidence="2" id="KW-0732">Signal</keyword>
<dbReference type="Proteomes" id="UP000502928">
    <property type="component" value="Chromosome"/>
</dbReference>
<feature type="region of interest" description="Disordered" evidence="1">
    <location>
        <begin position="23"/>
        <end position="46"/>
    </location>
</feature>
<sequence length="635" mass="72081">MTRISIYCISLFSFLLTNACSSDGDDPATTPPPSKGEENPDPEPVVRDSTTAFYRQFFFRGTHNSYSGNQGGMEREGLATQLERGLRFFEFDLFSFYTAEEFRANWTEEVDYLSSFHHMDKSYLFSYSNVGGLLKIYEVVNGEQELRYDNSTNPWTEENREFNVLNYQGEQYVLDYVPTSGDLTVHNFDGTVLSELGSKNAGVVNARLSSFVFDEKAFITLYSSDMGTYEIKEVIIDGDDVGLGSTLYKVESVPSGESFYPFEQDDRLYIFRHNVNTVTNYRVESIGIGNTSWSMENSEMGSSDLLKGDVTMVQSNGKTYVNSYTSNGNVIGSQLIIDEDIPVLVYEYNNETDVLVGAEVKLNSMDTGYNLLLKKGNAVQLLAIHVGELVLGHDAPGDEVDLTVDNPSSILLEDWIDYMVQWSDNNPNHEPLFIMTELKEYEQWLADAKWQYIIELMQAKFGDRLRYHSSSGFHSEGIVDQEKIVDGKTLYFMDENGSKEGGLLGKVVLYIQPNNNITKSEYTNNFQPFGTSSGVLQENFLQLKRYREDNKLVSPDWRNPDNYGNDIGAYIDAKDDSYISRIFHMESSDGDGQYDNIRCTNVMFAVSDRPYEGLYVDYVEEQEVRNDLEKVVGCD</sequence>
<dbReference type="KEGG" id="mut:GVT53_10580"/>
<accession>A0A6G7J3R9</accession>
<keyword evidence="4" id="KW-1185">Reference proteome</keyword>
<evidence type="ECO:0000256" key="2">
    <source>
        <dbReference type="SAM" id="SignalP"/>
    </source>
</evidence>
<dbReference type="AlphaFoldDB" id="A0A6G7J3R9"/>
<protein>
    <submittedName>
        <fullName evidence="3">Uncharacterized protein</fullName>
    </submittedName>
</protein>
<evidence type="ECO:0000313" key="3">
    <source>
        <dbReference type="EMBL" id="QII45107.1"/>
    </source>
</evidence>
<organism evidence="3 4">
    <name type="scientific">Flagellimonas oceani</name>
    <dbReference type="NCBI Taxonomy" id="2698672"/>
    <lineage>
        <taxon>Bacteria</taxon>
        <taxon>Pseudomonadati</taxon>
        <taxon>Bacteroidota</taxon>
        <taxon>Flavobacteriia</taxon>
        <taxon>Flavobacteriales</taxon>
        <taxon>Flavobacteriaceae</taxon>
        <taxon>Flagellimonas</taxon>
    </lineage>
</organism>
<name>A0A6G7J3R9_9FLAO</name>
<feature type="chain" id="PRO_5026178510" evidence="2">
    <location>
        <begin position="20"/>
        <end position="635"/>
    </location>
</feature>
<proteinExistence type="predicted"/>
<dbReference type="GO" id="GO:0006629">
    <property type="term" value="P:lipid metabolic process"/>
    <property type="evidence" value="ECO:0007669"/>
    <property type="project" value="InterPro"/>
</dbReference>
<evidence type="ECO:0000256" key="1">
    <source>
        <dbReference type="SAM" id="MobiDB-lite"/>
    </source>
</evidence>
<dbReference type="GO" id="GO:0008081">
    <property type="term" value="F:phosphoric diester hydrolase activity"/>
    <property type="evidence" value="ECO:0007669"/>
    <property type="project" value="InterPro"/>
</dbReference>
<dbReference type="InterPro" id="IPR017946">
    <property type="entry name" value="PLC-like_Pdiesterase_TIM-brl"/>
</dbReference>
<reference evidence="3 4" key="1">
    <citation type="submission" date="2020-02" db="EMBL/GenBank/DDBJ databases">
        <title>Complete genome of Muricauda sp. 501str8.</title>
        <authorList>
            <person name="Dong B."/>
            <person name="Zhu S."/>
            <person name="Yang J."/>
            <person name="Chen J."/>
        </authorList>
    </citation>
    <scope>NUCLEOTIDE SEQUENCE [LARGE SCALE GENOMIC DNA]</scope>
    <source>
        <strain evidence="3 4">501str8</strain>
    </source>
</reference>
<dbReference type="Gene3D" id="3.20.20.190">
    <property type="entry name" value="Phosphatidylinositol (PI) phosphodiesterase"/>
    <property type="match status" value="1"/>
</dbReference>
<dbReference type="RefSeq" id="WP_166248600.1">
    <property type="nucleotide sequence ID" value="NZ_CP049616.1"/>
</dbReference>
<evidence type="ECO:0000313" key="4">
    <source>
        <dbReference type="Proteomes" id="UP000502928"/>
    </source>
</evidence>